<dbReference type="AlphaFoldDB" id="A0AAN9JLF3"/>
<gene>
    <name evidence="1" type="ORF">RJT34_10899</name>
</gene>
<name>A0AAN9JLF3_CLITE</name>
<dbReference type="PANTHER" id="PTHR47530:SF4">
    <property type="entry name" value="E3 UBIQUITIN LIGASE BIG BROTHER-RELATED"/>
    <property type="match status" value="1"/>
</dbReference>
<dbReference type="PANTHER" id="PTHR47530">
    <property type="entry name" value="E3 UBIQUITIN LIGASE BIG BROTHER-RELATED"/>
    <property type="match status" value="1"/>
</dbReference>
<reference evidence="1 2" key="1">
    <citation type="submission" date="2024-01" db="EMBL/GenBank/DDBJ databases">
        <title>The genomes of 5 underutilized Papilionoideae crops provide insights into root nodulation and disease resistance.</title>
        <authorList>
            <person name="Yuan L."/>
        </authorList>
    </citation>
    <scope>NUCLEOTIDE SEQUENCE [LARGE SCALE GENOMIC DNA]</scope>
    <source>
        <strain evidence="1">LY-2023</strain>
        <tissue evidence="1">Leaf</tissue>
    </source>
</reference>
<comment type="caution">
    <text evidence="1">The sequence shown here is derived from an EMBL/GenBank/DDBJ whole genome shotgun (WGS) entry which is preliminary data.</text>
</comment>
<protein>
    <submittedName>
        <fullName evidence="1">Uncharacterized protein</fullName>
    </submittedName>
</protein>
<accession>A0AAN9JLF3</accession>
<dbReference type="EMBL" id="JAYKXN010000003">
    <property type="protein sequence ID" value="KAK7300067.1"/>
    <property type="molecule type" value="Genomic_DNA"/>
</dbReference>
<dbReference type="Proteomes" id="UP001359559">
    <property type="component" value="Unassembled WGS sequence"/>
</dbReference>
<evidence type="ECO:0000313" key="2">
    <source>
        <dbReference type="Proteomes" id="UP001359559"/>
    </source>
</evidence>
<evidence type="ECO:0000313" key="1">
    <source>
        <dbReference type="EMBL" id="KAK7300067.1"/>
    </source>
</evidence>
<sequence>MLHYLSGDYIENLLKDAWEDVDPDELSYEELVALGEVVGTESTGLSADTIACLPSVKYKTGRNQLEAMVCHLPGGL</sequence>
<keyword evidence="2" id="KW-1185">Reference proteome</keyword>
<proteinExistence type="predicted"/>
<organism evidence="1 2">
    <name type="scientific">Clitoria ternatea</name>
    <name type="common">Butterfly pea</name>
    <dbReference type="NCBI Taxonomy" id="43366"/>
    <lineage>
        <taxon>Eukaryota</taxon>
        <taxon>Viridiplantae</taxon>
        <taxon>Streptophyta</taxon>
        <taxon>Embryophyta</taxon>
        <taxon>Tracheophyta</taxon>
        <taxon>Spermatophyta</taxon>
        <taxon>Magnoliopsida</taxon>
        <taxon>eudicotyledons</taxon>
        <taxon>Gunneridae</taxon>
        <taxon>Pentapetalae</taxon>
        <taxon>rosids</taxon>
        <taxon>fabids</taxon>
        <taxon>Fabales</taxon>
        <taxon>Fabaceae</taxon>
        <taxon>Papilionoideae</taxon>
        <taxon>50 kb inversion clade</taxon>
        <taxon>NPAAA clade</taxon>
        <taxon>indigoferoid/millettioid clade</taxon>
        <taxon>Phaseoleae</taxon>
        <taxon>Clitoria</taxon>
    </lineage>
</organism>
<dbReference type="InterPro" id="IPR043312">
    <property type="entry name" value="AtBBR-like"/>
</dbReference>